<name>A0ABX1FEV0_9PSEU</name>
<dbReference type="Pfam" id="PF22522">
    <property type="entry name" value="DUF6998"/>
    <property type="match status" value="1"/>
</dbReference>
<keyword evidence="3" id="KW-1185">Reference proteome</keyword>
<evidence type="ECO:0000259" key="1">
    <source>
        <dbReference type="Pfam" id="PF22522"/>
    </source>
</evidence>
<comment type="caution">
    <text evidence="2">The sequence shown here is derived from an EMBL/GenBank/DDBJ whole genome shotgun (WGS) entry which is preliminary data.</text>
</comment>
<gene>
    <name evidence="2" type="ORF">FXN61_10860</name>
</gene>
<reference evidence="2 3" key="1">
    <citation type="submission" date="2019-08" db="EMBL/GenBank/DDBJ databases">
        <title>Lentzea from Indian Himalayas.</title>
        <authorList>
            <person name="Mandal S."/>
            <person name="Mallick Gupta A."/>
            <person name="Maiti P.K."/>
            <person name="Sarkar J."/>
            <person name="Mandal S."/>
        </authorList>
    </citation>
    <scope>NUCLEOTIDE SEQUENCE [LARGE SCALE GENOMIC DNA]</scope>
    <source>
        <strain evidence="2 3">PSKA42</strain>
    </source>
</reference>
<evidence type="ECO:0000313" key="3">
    <source>
        <dbReference type="Proteomes" id="UP001515943"/>
    </source>
</evidence>
<feature type="domain" description="DUF6998" evidence="1">
    <location>
        <begin position="30"/>
        <end position="92"/>
    </location>
</feature>
<protein>
    <recommendedName>
        <fullName evidence="1">DUF6998 domain-containing protein</fullName>
    </recommendedName>
</protein>
<accession>A0ABX1FEV0</accession>
<dbReference type="InterPro" id="IPR054267">
    <property type="entry name" value="DUF6998"/>
</dbReference>
<evidence type="ECO:0000313" key="2">
    <source>
        <dbReference type="EMBL" id="NKE57305.1"/>
    </source>
</evidence>
<proteinExistence type="predicted"/>
<sequence>MNAMKRVAGLIQERNRIDAALSACIGRPALTGHLGDWIAAQVFGIELEENATTKGVDGRFADGRTVNVRWYLKQEGLLDLREKGPDLYLVLAGPKAPAAGSRGTVRPMVVDAVHLFDAAAVATELRSRGRKVGTASSVRAELWEAAEIYPRHNPTFTVTDKQRELLAMLGSHSSALRL</sequence>
<dbReference type="EMBL" id="VSRL01000029">
    <property type="protein sequence ID" value="NKE57305.1"/>
    <property type="molecule type" value="Genomic_DNA"/>
</dbReference>
<organism evidence="2 3">
    <name type="scientific">Lentzea indica</name>
    <dbReference type="NCBI Taxonomy" id="2604800"/>
    <lineage>
        <taxon>Bacteria</taxon>
        <taxon>Bacillati</taxon>
        <taxon>Actinomycetota</taxon>
        <taxon>Actinomycetes</taxon>
        <taxon>Pseudonocardiales</taxon>
        <taxon>Pseudonocardiaceae</taxon>
        <taxon>Lentzea</taxon>
    </lineage>
</organism>
<dbReference type="Proteomes" id="UP001515943">
    <property type="component" value="Unassembled WGS sequence"/>
</dbReference>